<evidence type="ECO:0000313" key="2">
    <source>
        <dbReference type="EMBL" id="MBR0671520.1"/>
    </source>
</evidence>
<comment type="caution">
    <text evidence="2">The sequence shown here is derived from an EMBL/GenBank/DDBJ whole genome shotgun (WGS) entry which is preliminary data.</text>
</comment>
<reference evidence="2" key="2">
    <citation type="journal article" date="2021" name="Syst. Appl. Microbiol.">
        <title>Roseomonas hellenica sp. nov., isolated from roots of wild-growing Alkanna tinctoria.</title>
        <authorList>
            <person name="Rat A."/>
            <person name="Naranjo H.D."/>
            <person name="Lebbe L."/>
            <person name="Cnockaert M."/>
            <person name="Krigas N."/>
            <person name="Grigoriadou K."/>
            <person name="Maloupa E."/>
            <person name="Willems A."/>
        </authorList>
    </citation>
    <scope>NUCLEOTIDE SEQUENCE</scope>
    <source>
        <strain evidence="2">LMG 31231</strain>
    </source>
</reference>
<organism evidence="2 3">
    <name type="scientific">Neoroseomonas soli</name>
    <dbReference type="NCBI Taxonomy" id="1081025"/>
    <lineage>
        <taxon>Bacteria</taxon>
        <taxon>Pseudomonadati</taxon>
        <taxon>Pseudomonadota</taxon>
        <taxon>Alphaproteobacteria</taxon>
        <taxon>Acetobacterales</taxon>
        <taxon>Acetobacteraceae</taxon>
        <taxon>Neoroseomonas</taxon>
    </lineage>
</organism>
<dbReference type="EMBL" id="JAAEDM010000020">
    <property type="protein sequence ID" value="MBR0671520.1"/>
    <property type="molecule type" value="Genomic_DNA"/>
</dbReference>
<evidence type="ECO:0000313" key="3">
    <source>
        <dbReference type="Proteomes" id="UP001138751"/>
    </source>
</evidence>
<keyword evidence="1" id="KW-0732">Signal</keyword>
<accession>A0A9X9WWJ1</accession>
<proteinExistence type="predicted"/>
<dbReference type="AlphaFoldDB" id="A0A9X9WWJ1"/>
<feature type="chain" id="PRO_5041001041" evidence="1">
    <location>
        <begin position="21"/>
        <end position="238"/>
    </location>
</feature>
<gene>
    <name evidence="2" type="ORF">GXW76_10085</name>
</gene>
<reference evidence="2" key="1">
    <citation type="submission" date="2020-01" db="EMBL/GenBank/DDBJ databases">
        <authorList>
            <person name="Rat A."/>
        </authorList>
    </citation>
    <scope>NUCLEOTIDE SEQUENCE</scope>
    <source>
        <strain evidence="2">LMG 31231</strain>
    </source>
</reference>
<dbReference type="RefSeq" id="WP_211861894.1">
    <property type="nucleotide sequence ID" value="NZ_JAAEDM010000020.1"/>
</dbReference>
<evidence type="ECO:0000256" key="1">
    <source>
        <dbReference type="SAM" id="SignalP"/>
    </source>
</evidence>
<protein>
    <submittedName>
        <fullName evidence="2">Uncharacterized protein</fullName>
    </submittedName>
</protein>
<sequence length="238" mass="23783">MRRTLIAAALGACLAGPAAANEYATFTQLHVTPLGAGSDASCATMALLNLPATWQTGDAIVVMLIADPVHNPTRDPLIAALLAEQAGVLELSPSMPAACPDDRPETSRLAPPADPLDLVFGGLLAARREAGGGLVVAIGYGPGGGSVLAAADETAASTRLGPGGPRFAATLAIGDGRARLRLGTAQAAPERSELRLGLLCEALARSGTTQGTASGEACAVDLVASAPSVRATPVALHR</sequence>
<feature type="signal peptide" evidence="1">
    <location>
        <begin position="1"/>
        <end position="20"/>
    </location>
</feature>
<dbReference type="Proteomes" id="UP001138751">
    <property type="component" value="Unassembled WGS sequence"/>
</dbReference>
<name>A0A9X9WWJ1_9PROT</name>
<keyword evidence="3" id="KW-1185">Reference proteome</keyword>